<dbReference type="Proteomes" id="UP001211907">
    <property type="component" value="Unassembled WGS sequence"/>
</dbReference>
<evidence type="ECO:0000256" key="3">
    <source>
        <dbReference type="ARBA" id="ARBA00020058"/>
    </source>
</evidence>
<feature type="coiled-coil region" evidence="4">
    <location>
        <begin position="7"/>
        <end position="44"/>
    </location>
</feature>
<sequence length="115" mass="13072">MLTIVNLKKATDKLDALQKEEIKKEKKKQEARVIIKRIERTKRKCVIAVSGLESFDVDLKKTAKLFATKFACGSSVTKNPAGFDEIIVQGDVQDDIYDLIRKTYKNIPEDNLTLD</sequence>
<dbReference type="GO" id="GO:0001731">
    <property type="term" value="P:formation of translation preinitiation complex"/>
    <property type="evidence" value="ECO:0007669"/>
    <property type="project" value="TreeGrafter"/>
</dbReference>
<dbReference type="InterPro" id="IPR046447">
    <property type="entry name" value="DENR_C"/>
</dbReference>
<keyword evidence="4" id="KW-0175">Coiled coil</keyword>
<dbReference type="PROSITE" id="PS50296">
    <property type="entry name" value="SUI1"/>
    <property type="match status" value="1"/>
</dbReference>
<dbReference type="GO" id="GO:0003729">
    <property type="term" value="F:mRNA binding"/>
    <property type="evidence" value="ECO:0007669"/>
    <property type="project" value="TreeGrafter"/>
</dbReference>
<evidence type="ECO:0000256" key="4">
    <source>
        <dbReference type="SAM" id="Coils"/>
    </source>
</evidence>
<keyword evidence="7" id="KW-1185">Reference proteome</keyword>
<dbReference type="EMBL" id="JADGJH010000098">
    <property type="protein sequence ID" value="KAJ3138196.1"/>
    <property type="molecule type" value="Genomic_DNA"/>
</dbReference>
<dbReference type="GO" id="GO:0003743">
    <property type="term" value="F:translation initiation factor activity"/>
    <property type="evidence" value="ECO:0007669"/>
    <property type="project" value="InterPro"/>
</dbReference>
<dbReference type="InterPro" id="IPR036877">
    <property type="entry name" value="SUI1_dom_sf"/>
</dbReference>
<evidence type="ECO:0000313" key="6">
    <source>
        <dbReference type="EMBL" id="KAJ3138196.1"/>
    </source>
</evidence>
<protein>
    <recommendedName>
        <fullName evidence="3">Translation machinery-associated protein 22</fullName>
    </recommendedName>
</protein>
<dbReference type="GO" id="GO:0002188">
    <property type="term" value="P:translation reinitiation"/>
    <property type="evidence" value="ECO:0007669"/>
    <property type="project" value="TreeGrafter"/>
</dbReference>
<dbReference type="AlphaFoldDB" id="A0AAD5XGL9"/>
<reference evidence="6" key="1">
    <citation type="submission" date="2020-05" db="EMBL/GenBank/DDBJ databases">
        <title>Phylogenomic resolution of chytrid fungi.</title>
        <authorList>
            <person name="Stajich J.E."/>
            <person name="Amses K."/>
            <person name="Simmons R."/>
            <person name="Seto K."/>
            <person name="Myers J."/>
            <person name="Bonds A."/>
            <person name="Quandt C.A."/>
            <person name="Barry K."/>
            <person name="Liu P."/>
            <person name="Grigoriev I."/>
            <person name="Longcore J.E."/>
            <person name="James T.Y."/>
        </authorList>
    </citation>
    <scope>NUCLEOTIDE SEQUENCE</scope>
    <source>
        <strain evidence="6">JEL0513</strain>
    </source>
</reference>
<evidence type="ECO:0000256" key="2">
    <source>
        <dbReference type="ARBA" id="ARBA00011742"/>
    </source>
</evidence>
<dbReference type="Pfam" id="PF01253">
    <property type="entry name" value="SUI1"/>
    <property type="match status" value="1"/>
</dbReference>
<accession>A0AAD5XGL9</accession>
<proteinExistence type="inferred from homology"/>
<evidence type="ECO:0000313" key="7">
    <source>
        <dbReference type="Proteomes" id="UP001211907"/>
    </source>
</evidence>
<organism evidence="6 7">
    <name type="scientific">Physocladia obscura</name>
    <dbReference type="NCBI Taxonomy" id="109957"/>
    <lineage>
        <taxon>Eukaryota</taxon>
        <taxon>Fungi</taxon>
        <taxon>Fungi incertae sedis</taxon>
        <taxon>Chytridiomycota</taxon>
        <taxon>Chytridiomycota incertae sedis</taxon>
        <taxon>Chytridiomycetes</taxon>
        <taxon>Chytridiales</taxon>
        <taxon>Chytriomycetaceae</taxon>
        <taxon>Physocladia</taxon>
    </lineage>
</organism>
<dbReference type="Gene3D" id="3.30.780.10">
    <property type="entry name" value="SUI1-like domain"/>
    <property type="match status" value="1"/>
</dbReference>
<evidence type="ECO:0000259" key="5">
    <source>
        <dbReference type="PROSITE" id="PS50296"/>
    </source>
</evidence>
<gene>
    <name evidence="6" type="primary">TMA22</name>
    <name evidence="6" type="ORF">HK100_012877</name>
</gene>
<dbReference type="CDD" id="cd11607">
    <property type="entry name" value="DENR_C"/>
    <property type="match status" value="1"/>
</dbReference>
<comment type="similarity">
    <text evidence="1">Belongs to the DENR family.</text>
</comment>
<dbReference type="InterPro" id="IPR001950">
    <property type="entry name" value="SUI1"/>
</dbReference>
<dbReference type="PANTHER" id="PTHR12789:SF0">
    <property type="entry name" value="DENSITY-REGULATED PROTEIN"/>
    <property type="match status" value="1"/>
</dbReference>
<dbReference type="PANTHER" id="PTHR12789">
    <property type="entry name" value="DENSITY-REGULATED PROTEIN HOMOLOG"/>
    <property type="match status" value="1"/>
</dbReference>
<dbReference type="SUPFAM" id="SSF55159">
    <property type="entry name" value="eIF1-like"/>
    <property type="match status" value="1"/>
</dbReference>
<name>A0AAD5XGL9_9FUNG</name>
<comment type="subunit">
    <text evidence="2">Interacts with the 40S ribosomal subunit.</text>
</comment>
<feature type="domain" description="SUI1" evidence="5">
    <location>
        <begin position="33"/>
        <end position="104"/>
    </location>
</feature>
<dbReference type="InterPro" id="IPR050318">
    <property type="entry name" value="DENR/SUI1_TIF"/>
</dbReference>
<comment type="caution">
    <text evidence="6">The sequence shown here is derived from an EMBL/GenBank/DDBJ whole genome shotgun (WGS) entry which is preliminary data.</text>
</comment>
<evidence type="ECO:0000256" key="1">
    <source>
        <dbReference type="ARBA" id="ARBA00007514"/>
    </source>
</evidence>